<dbReference type="NCBIfam" id="TIGR01509">
    <property type="entry name" value="HAD-SF-IA-v3"/>
    <property type="match status" value="1"/>
</dbReference>
<dbReference type="GO" id="GO:0008967">
    <property type="term" value="F:phosphoglycolate phosphatase activity"/>
    <property type="evidence" value="ECO:0007669"/>
    <property type="project" value="TreeGrafter"/>
</dbReference>
<dbReference type="NCBIfam" id="TIGR01549">
    <property type="entry name" value="HAD-SF-IA-v1"/>
    <property type="match status" value="1"/>
</dbReference>
<keyword evidence="2" id="KW-1185">Reference proteome</keyword>
<proteinExistence type="predicted"/>
<dbReference type="Gene3D" id="3.40.50.1000">
    <property type="entry name" value="HAD superfamily/HAD-like"/>
    <property type="match status" value="1"/>
</dbReference>
<dbReference type="RefSeq" id="WP_085801955.1">
    <property type="nucleotide sequence ID" value="NZ_FWXB01000019.1"/>
</dbReference>
<accession>A0A1X7BWL8</accession>
<keyword evidence="1" id="KW-0378">Hydrolase</keyword>
<dbReference type="PANTHER" id="PTHR43434">
    <property type="entry name" value="PHOSPHOGLYCOLATE PHOSPHATASE"/>
    <property type="match status" value="1"/>
</dbReference>
<dbReference type="InterPro" id="IPR006439">
    <property type="entry name" value="HAD-SF_hydro_IA"/>
</dbReference>
<dbReference type="Proteomes" id="UP000193224">
    <property type="component" value="Unassembled WGS sequence"/>
</dbReference>
<dbReference type="SFLD" id="SFLDS00003">
    <property type="entry name" value="Haloacid_Dehalogenase"/>
    <property type="match status" value="1"/>
</dbReference>
<dbReference type="Pfam" id="PF13419">
    <property type="entry name" value="HAD_2"/>
    <property type="match status" value="1"/>
</dbReference>
<evidence type="ECO:0000313" key="1">
    <source>
        <dbReference type="EMBL" id="SMC14038.1"/>
    </source>
</evidence>
<dbReference type="InterPro" id="IPR036412">
    <property type="entry name" value="HAD-like_sf"/>
</dbReference>
<dbReference type="GO" id="GO:0006281">
    <property type="term" value="P:DNA repair"/>
    <property type="evidence" value="ECO:0007669"/>
    <property type="project" value="TreeGrafter"/>
</dbReference>
<dbReference type="AlphaFoldDB" id="A0A1X7BWL8"/>
<evidence type="ECO:0000313" key="2">
    <source>
        <dbReference type="Proteomes" id="UP000193224"/>
    </source>
</evidence>
<dbReference type="SUPFAM" id="SSF56784">
    <property type="entry name" value="HAD-like"/>
    <property type="match status" value="1"/>
</dbReference>
<sequence>MSGTRLAVFDMDGTLMDSQDFIVQAMEGAFARYSLPAPARADILSIVGLSLFEAVARLIPDHPDDLILQVSEAYKACFIAQRAQTGGEASAPLYPGARAVIEALAARRGVLLGVATGKARRGLDHAFAAHGLDPFFSTRQTADHHPSKPHPSMVLSCLNETGADKSDTVMIGDTTFDIEMGRAAGVHTLGVTWGYHPTDDLRAAGADLLVDGFDAVLSALDELWERT</sequence>
<reference evidence="1 2" key="1">
    <citation type="submission" date="2017-03" db="EMBL/GenBank/DDBJ databases">
        <authorList>
            <person name="Afonso C.L."/>
            <person name="Miller P.J."/>
            <person name="Scott M.A."/>
            <person name="Spackman E."/>
            <person name="Goraichik I."/>
            <person name="Dimitrov K.M."/>
            <person name="Suarez D.L."/>
            <person name="Swayne D.E."/>
        </authorList>
    </citation>
    <scope>NUCLEOTIDE SEQUENCE [LARGE SCALE GENOMIC DNA]</scope>
    <source>
        <strain evidence="1 2">CECT 7745</strain>
    </source>
</reference>
<dbReference type="EC" id="3.6.1.1" evidence="1"/>
<dbReference type="OrthoDB" id="9793014at2"/>
<dbReference type="InterPro" id="IPR023214">
    <property type="entry name" value="HAD_sf"/>
</dbReference>
<name>A0A1X7BWL8_9RHOB</name>
<dbReference type="EMBL" id="FWXB01000019">
    <property type="protein sequence ID" value="SMC14038.1"/>
    <property type="molecule type" value="Genomic_DNA"/>
</dbReference>
<dbReference type="PANTHER" id="PTHR43434:SF24">
    <property type="entry name" value="HYDROLASE-RELATED"/>
    <property type="match status" value="1"/>
</dbReference>
<protein>
    <submittedName>
        <fullName evidence="1">Pyrophosphatase PpaX</fullName>
        <ecNumber evidence="1">3.6.1.1</ecNumber>
    </submittedName>
</protein>
<dbReference type="SFLD" id="SFLDG01135">
    <property type="entry name" value="C1.5.6:_HAD__Beta-PGM__Phospha"/>
    <property type="match status" value="1"/>
</dbReference>
<dbReference type="SFLD" id="SFLDG01129">
    <property type="entry name" value="C1.5:_HAD__Beta-PGM__Phosphata"/>
    <property type="match status" value="1"/>
</dbReference>
<dbReference type="GO" id="GO:0004427">
    <property type="term" value="F:inorganic diphosphate phosphatase activity"/>
    <property type="evidence" value="ECO:0007669"/>
    <property type="project" value="UniProtKB-EC"/>
</dbReference>
<gene>
    <name evidence="1" type="primary">ppaX</name>
    <name evidence="1" type="ORF">ROA7745_03902</name>
</gene>
<dbReference type="InterPro" id="IPR041492">
    <property type="entry name" value="HAD_2"/>
</dbReference>
<organism evidence="1 2">
    <name type="scientific">Roseovarius aestuarii</name>
    <dbReference type="NCBI Taxonomy" id="475083"/>
    <lineage>
        <taxon>Bacteria</taxon>
        <taxon>Pseudomonadati</taxon>
        <taxon>Pseudomonadota</taxon>
        <taxon>Alphaproteobacteria</taxon>
        <taxon>Rhodobacterales</taxon>
        <taxon>Roseobacteraceae</taxon>
        <taxon>Roseovarius</taxon>
    </lineage>
</organism>
<dbReference type="GO" id="GO:0005829">
    <property type="term" value="C:cytosol"/>
    <property type="evidence" value="ECO:0007669"/>
    <property type="project" value="TreeGrafter"/>
</dbReference>
<dbReference type="InterPro" id="IPR023198">
    <property type="entry name" value="PGP-like_dom2"/>
</dbReference>
<dbReference type="InterPro" id="IPR050155">
    <property type="entry name" value="HAD-like_hydrolase_sf"/>
</dbReference>
<dbReference type="Gene3D" id="1.10.150.240">
    <property type="entry name" value="Putative phosphatase, domain 2"/>
    <property type="match status" value="1"/>
</dbReference>